<dbReference type="EMBL" id="CAXKWB010027164">
    <property type="protein sequence ID" value="CAL4131457.1"/>
    <property type="molecule type" value="Genomic_DNA"/>
</dbReference>
<sequence>DLPPYTPQGPSSQNSQASTEYTRELDSHPSIIQYSQDSPVYSNSLPSYPSYESGFVQPVQLPPMYEGYNDISHQQLVKQTKTPPPTAPKPNANICSSILTASDPKWRNVTQV</sequence>
<dbReference type="AlphaFoldDB" id="A0AAV2RLZ4"/>
<proteinExistence type="predicted"/>
<evidence type="ECO:0000256" key="1">
    <source>
        <dbReference type="SAM" id="MobiDB-lite"/>
    </source>
</evidence>
<evidence type="ECO:0000313" key="2">
    <source>
        <dbReference type="EMBL" id="CAL4131457.1"/>
    </source>
</evidence>
<gene>
    <name evidence="2" type="ORF">MNOR_LOCUS26762</name>
</gene>
<reference evidence="2 3" key="1">
    <citation type="submission" date="2024-05" db="EMBL/GenBank/DDBJ databases">
        <authorList>
            <person name="Wallberg A."/>
        </authorList>
    </citation>
    <scope>NUCLEOTIDE SEQUENCE [LARGE SCALE GENOMIC DNA]</scope>
</reference>
<keyword evidence="3" id="KW-1185">Reference proteome</keyword>
<accession>A0AAV2RLZ4</accession>
<evidence type="ECO:0000313" key="3">
    <source>
        <dbReference type="Proteomes" id="UP001497623"/>
    </source>
</evidence>
<evidence type="ECO:0008006" key="4">
    <source>
        <dbReference type="Google" id="ProtNLM"/>
    </source>
</evidence>
<feature type="compositionally biased region" description="Polar residues" evidence="1">
    <location>
        <begin position="8"/>
        <end position="20"/>
    </location>
</feature>
<comment type="caution">
    <text evidence="2">The sequence shown here is derived from an EMBL/GenBank/DDBJ whole genome shotgun (WGS) entry which is preliminary data.</text>
</comment>
<protein>
    <recommendedName>
        <fullName evidence="4">Jmjc domain-containing histone demethylation protein 2C</fullName>
    </recommendedName>
</protein>
<feature type="non-terminal residue" evidence="2">
    <location>
        <position position="1"/>
    </location>
</feature>
<name>A0AAV2RLZ4_MEGNR</name>
<organism evidence="2 3">
    <name type="scientific">Meganyctiphanes norvegica</name>
    <name type="common">Northern krill</name>
    <name type="synonym">Thysanopoda norvegica</name>
    <dbReference type="NCBI Taxonomy" id="48144"/>
    <lineage>
        <taxon>Eukaryota</taxon>
        <taxon>Metazoa</taxon>
        <taxon>Ecdysozoa</taxon>
        <taxon>Arthropoda</taxon>
        <taxon>Crustacea</taxon>
        <taxon>Multicrustacea</taxon>
        <taxon>Malacostraca</taxon>
        <taxon>Eumalacostraca</taxon>
        <taxon>Eucarida</taxon>
        <taxon>Euphausiacea</taxon>
        <taxon>Euphausiidae</taxon>
        <taxon>Meganyctiphanes</taxon>
    </lineage>
</organism>
<dbReference type="Proteomes" id="UP001497623">
    <property type="component" value="Unassembled WGS sequence"/>
</dbReference>
<feature type="region of interest" description="Disordered" evidence="1">
    <location>
        <begin position="1"/>
        <end position="38"/>
    </location>
</feature>